<dbReference type="EMBL" id="GBRH01160692">
    <property type="protein sequence ID" value="JAE37204.1"/>
    <property type="molecule type" value="Transcribed_RNA"/>
</dbReference>
<reference evidence="1" key="1">
    <citation type="submission" date="2014-09" db="EMBL/GenBank/DDBJ databases">
        <authorList>
            <person name="Magalhaes I.L.F."/>
            <person name="Oliveira U."/>
            <person name="Santos F.R."/>
            <person name="Vidigal T.H.D.A."/>
            <person name="Brescovit A.D."/>
            <person name="Santos A.J."/>
        </authorList>
    </citation>
    <scope>NUCLEOTIDE SEQUENCE</scope>
    <source>
        <tissue evidence="1">Shoot tissue taken approximately 20 cm above the soil surface</tissue>
    </source>
</reference>
<name>A0A0A9HMZ2_ARUDO</name>
<proteinExistence type="predicted"/>
<organism evidence="1">
    <name type="scientific">Arundo donax</name>
    <name type="common">Giant reed</name>
    <name type="synonym">Donax arundinaceus</name>
    <dbReference type="NCBI Taxonomy" id="35708"/>
    <lineage>
        <taxon>Eukaryota</taxon>
        <taxon>Viridiplantae</taxon>
        <taxon>Streptophyta</taxon>
        <taxon>Embryophyta</taxon>
        <taxon>Tracheophyta</taxon>
        <taxon>Spermatophyta</taxon>
        <taxon>Magnoliopsida</taxon>
        <taxon>Liliopsida</taxon>
        <taxon>Poales</taxon>
        <taxon>Poaceae</taxon>
        <taxon>PACMAD clade</taxon>
        <taxon>Arundinoideae</taxon>
        <taxon>Arundineae</taxon>
        <taxon>Arundo</taxon>
    </lineage>
</organism>
<protein>
    <submittedName>
        <fullName evidence="1">Uncharacterized protein</fullName>
    </submittedName>
</protein>
<sequence>MILKENSVKFNNVNSLQLVILDCKHARYFCVLITARHFPQMGIWNMKTKSYTNSKTK</sequence>
<reference evidence="1" key="2">
    <citation type="journal article" date="2015" name="Data Brief">
        <title>Shoot transcriptome of the giant reed, Arundo donax.</title>
        <authorList>
            <person name="Barrero R.A."/>
            <person name="Guerrero F.D."/>
            <person name="Moolhuijzen P."/>
            <person name="Goolsby J.A."/>
            <person name="Tidwell J."/>
            <person name="Bellgard S.E."/>
            <person name="Bellgard M.I."/>
        </authorList>
    </citation>
    <scope>NUCLEOTIDE SEQUENCE</scope>
    <source>
        <tissue evidence="1">Shoot tissue taken approximately 20 cm above the soil surface</tissue>
    </source>
</reference>
<evidence type="ECO:0000313" key="1">
    <source>
        <dbReference type="EMBL" id="JAE37204.1"/>
    </source>
</evidence>
<accession>A0A0A9HMZ2</accession>
<dbReference type="AlphaFoldDB" id="A0A0A9HMZ2"/>